<proteinExistence type="inferred from homology"/>
<dbReference type="SUPFAM" id="SSF53335">
    <property type="entry name" value="S-adenosyl-L-methionine-dependent methyltransferases"/>
    <property type="match status" value="1"/>
</dbReference>
<dbReference type="Gene3D" id="3.90.550.10">
    <property type="entry name" value="Spore Coat Polysaccharide Biosynthesis Protein SpsA, Chain A"/>
    <property type="match status" value="1"/>
</dbReference>
<dbReference type="Proteomes" id="UP000703269">
    <property type="component" value="Unassembled WGS sequence"/>
</dbReference>
<dbReference type="InterPro" id="IPR029063">
    <property type="entry name" value="SAM-dependent_MTases_sf"/>
</dbReference>
<dbReference type="InterPro" id="IPR050748">
    <property type="entry name" value="Glycosyltrans_8_dom-fam"/>
</dbReference>
<dbReference type="EMBL" id="BPQB01000001">
    <property type="protein sequence ID" value="GJE84815.1"/>
    <property type="molecule type" value="Genomic_DNA"/>
</dbReference>
<protein>
    <submittedName>
        <fullName evidence="5">Glycosyltransferase family 8 protein</fullName>
    </submittedName>
</protein>
<evidence type="ECO:0000313" key="6">
    <source>
        <dbReference type="Proteomes" id="UP000703269"/>
    </source>
</evidence>
<keyword evidence="6" id="KW-1185">Reference proteome</keyword>
<dbReference type="InterPro" id="IPR029044">
    <property type="entry name" value="Nucleotide-diphossugar_trans"/>
</dbReference>
<evidence type="ECO:0000256" key="3">
    <source>
        <dbReference type="ARBA" id="ARBA00022679"/>
    </source>
</evidence>
<comment type="similarity">
    <text evidence="1">Belongs to the glycosyltransferase 8 family.</text>
</comment>
<dbReference type="CDD" id="cd04194">
    <property type="entry name" value="GT8_A4GalT_like"/>
    <property type="match status" value="1"/>
</dbReference>
<evidence type="ECO:0000256" key="2">
    <source>
        <dbReference type="ARBA" id="ARBA00022676"/>
    </source>
</evidence>
<dbReference type="AlphaFoldDB" id="A0A9P3FYS5"/>
<dbReference type="InterPro" id="IPR002495">
    <property type="entry name" value="Glyco_trans_8"/>
</dbReference>
<keyword evidence="4" id="KW-0479">Metal-binding</keyword>
<dbReference type="GO" id="GO:0046872">
    <property type="term" value="F:metal ion binding"/>
    <property type="evidence" value="ECO:0007669"/>
    <property type="project" value="UniProtKB-KW"/>
</dbReference>
<evidence type="ECO:0000256" key="4">
    <source>
        <dbReference type="ARBA" id="ARBA00022723"/>
    </source>
</evidence>
<keyword evidence="2" id="KW-0328">Glycosyltransferase</keyword>
<dbReference type="Pfam" id="PF01501">
    <property type="entry name" value="Glyco_transf_8"/>
    <property type="match status" value="1"/>
</dbReference>
<dbReference type="PANTHER" id="PTHR13778">
    <property type="entry name" value="GLYCOSYLTRANSFERASE 8 DOMAIN-CONTAINING PROTEIN"/>
    <property type="match status" value="1"/>
</dbReference>
<comment type="caution">
    <text evidence="5">The sequence shown here is derived from an EMBL/GenBank/DDBJ whole genome shotgun (WGS) entry which is preliminary data.</text>
</comment>
<organism evidence="5 6">
    <name type="scientific">Phanerochaete sordida</name>
    <dbReference type="NCBI Taxonomy" id="48140"/>
    <lineage>
        <taxon>Eukaryota</taxon>
        <taxon>Fungi</taxon>
        <taxon>Dikarya</taxon>
        <taxon>Basidiomycota</taxon>
        <taxon>Agaricomycotina</taxon>
        <taxon>Agaricomycetes</taxon>
        <taxon>Polyporales</taxon>
        <taxon>Phanerochaetaceae</taxon>
        <taxon>Phanerochaete</taxon>
    </lineage>
</organism>
<dbReference type="Pfam" id="PF13578">
    <property type="entry name" value="Methyltransf_24"/>
    <property type="match status" value="1"/>
</dbReference>
<accession>A0A9P3FYS5</accession>
<dbReference type="Gene3D" id="3.40.50.150">
    <property type="entry name" value="Vaccinia Virus protein VP39"/>
    <property type="match status" value="1"/>
</dbReference>
<dbReference type="PANTHER" id="PTHR13778:SF47">
    <property type="entry name" value="LIPOPOLYSACCHARIDE 1,3-GALACTOSYLTRANSFERASE"/>
    <property type="match status" value="1"/>
</dbReference>
<dbReference type="SUPFAM" id="SSF53448">
    <property type="entry name" value="Nucleotide-diphospho-sugar transferases"/>
    <property type="match status" value="1"/>
</dbReference>
<evidence type="ECO:0000256" key="1">
    <source>
        <dbReference type="ARBA" id="ARBA00006351"/>
    </source>
</evidence>
<name>A0A9P3FYS5_9APHY</name>
<gene>
    <name evidence="5" type="ORF">PsYK624_008910</name>
</gene>
<dbReference type="OrthoDB" id="2014201at2759"/>
<keyword evidence="3" id="KW-0808">Transferase</keyword>
<dbReference type="GO" id="GO:0016757">
    <property type="term" value="F:glycosyltransferase activity"/>
    <property type="evidence" value="ECO:0007669"/>
    <property type="project" value="UniProtKB-KW"/>
</dbReference>
<evidence type="ECO:0000313" key="5">
    <source>
        <dbReference type="EMBL" id="GJE84815.1"/>
    </source>
</evidence>
<reference evidence="5 6" key="1">
    <citation type="submission" date="2021-08" db="EMBL/GenBank/DDBJ databases">
        <title>Draft Genome Sequence of Phanerochaete sordida strain YK-624.</title>
        <authorList>
            <person name="Mori T."/>
            <person name="Dohra H."/>
            <person name="Suzuki T."/>
            <person name="Kawagishi H."/>
            <person name="Hirai H."/>
        </authorList>
    </citation>
    <scope>NUCLEOTIDE SEQUENCE [LARGE SCALE GENOMIC DNA]</scope>
    <source>
        <strain evidence="5 6">YK-624</strain>
    </source>
</reference>
<sequence>MVERPPSTTREANYIFTSTQDWFSFNEDRWRSLFSLVTSATPRALEIGSWEGRSAVFLLTELCARGGSLTCIDHFDLQQTAAGRERHKKVMHNLALTDKPFRVMEGFSVPMLMDLLKEEMAVAEPGFDWIYIDGSHEADDTLLDAELAWRLARKGAVVIFDDYRWDKEPEDSDHHPKRGVDAFMTLHANQYNVISGPDEYQMILQKTSEMRIGFLVEGVVSSETSIYNDLHLVFTIDSTYAMPAAVAIQSIIDHTKGRITFYIVDVGLSPADNTRLQHLADPSPDVTMVFLRLPEDDPLGSMGATWAKIAMIPKTVLPVERVLYLDADVLVRADLRPLWETDLGGRPIGATADVGYPLGHPGVERGPYFNAGVLLLDLAKVRALLPELVEACTKRAGSPHEDQDALNDVFRGKWCPLDLKWNAQGLGTYANSEHADRAAMDLTTMKADPVVVHFTGPVSPGMAEVLNPYVQPYTAKPWGYAGAPGHPFAAHWWTALGKTEWQGYRDSEAHSEYCRQQLEAAVNAGSEAFYRRVGRSGA</sequence>